<evidence type="ECO:0000259" key="20">
    <source>
        <dbReference type="PROSITE" id="PS51842"/>
    </source>
</evidence>
<keyword evidence="1" id="KW-0488">Methylation</keyword>
<comment type="subunit">
    <text evidence="14">Homodimer. Lamin dimers then assemble into dimeric head-to-tail polymers. Ultimately, two head-to-tail polymers assemble laterally into a protofilament with a uniformly shaped rod of 3.5 nm in diameter. Interacts with SPAG4 and SEPT12.</text>
</comment>
<dbReference type="SUPFAM" id="SSF64593">
    <property type="entry name" value="Intermediate filament protein, coiled coil region"/>
    <property type="match status" value="1"/>
</dbReference>
<evidence type="ECO:0000256" key="9">
    <source>
        <dbReference type="ARBA" id="ARBA00023242"/>
    </source>
</evidence>
<dbReference type="Gene3D" id="1.20.5.1160">
    <property type="entry name" value="Vasodilator-stimulated phosphoprotein"/>
    <property type="match status" value="2"/>
</dbReference>
<dbReference type="PROSITE" id="PS51842">
    <property type="entry name" value="IF_ROD_2"/>
    <property type="match status" value="1"/>
</dbReference>
<dbReference type="PROSITE" id="PS51841">
    <property type="entry name" value="LTD"/>
    <property type="match status" value="1"/>
</dbReference>
<evidence type="ECO:0000256" key="17">
    <source>
        <dbReference type="SAM" id="Coils"/>
    </source>
</evidence>
<dbReference type="GO" id="GO:0005882">
    <property type="term" value="C:intermediate filament"/>
    <property type="evidence" value="ECO:0007669"/>
    <property type="project" value="UniProtKB-KW"/>
</dbReference>
<dbReference type="RefSeq" id="XP_021573171.1">
    <property type="nucleotide sequence ID" value="XM_021717496.1"/>
</dbReference>
<gene>
    <name evidence="22" type="primary">LMNB1</name>
</gene>
<keyword evidence="10" id="KW-0449">Lipoprotein</keyword>
<dbReference type="InterPro" id="IPR039008">
    <property type="entry name" value="IF_rod_dom"/>
</dbReference>
<dbReference type="FunFam" id="1.20.5.1160:FF:000007">
    <property type="entry name" value="Lamin B1"/>
    <property type="match status" value="1"/>
</dbReference>
<dbReference type="GO" id="GO:0031507">
    <property type="term" value="P:heterochromatin formation"/>
    <property type="evidence" value="ECO:0007669"/>
    <property type="project" value="TreeGrafter"/>
</dbReference>
<dbReference type="Pfam" id="PF00038">
    <property type="entry name" value="Filament"/>
    <property type="match status" value="1"/>
</dbReference>
<feature type="domain" description="LTD" evidence="19">
    <location>
        <begin position="604"/>
        <end position="720"/>
    </location>
</feature>
<evidence type="ECO:0000256" key="12">
    <source>
        <dbReference type="ARBA" id="ARBA00024186"/>
    </source>
</evidence>
<keyword evidence="11" id="KW-0636">Prenylation</keyword>
<dbReference type="PANTHER" id="PTHR45721">
    <property type="entry name" value="LAMIN DM0-RELATED"/>
    <property type="match status" value="1"/>
</dbReference>
<dbReference type="FunFam" id="2.60.40.1260:FF:000002">
    <property type="entry name" value="Lamin B1"/>
    <property type="match status" value="1"/>
</dbReference>
<proteinExistence type="inferred from homology"/>
<evidence type="ECO:0000256" key="16">
    <source>
        <dbReference type="RuleBase" id="RU000685"/>
    </source>
</evidence>
<dbReference type="STRING" id="1868482.ENSTSYP00000004670"/>
<evidence type="ECO:0000256" key="6">
    <source>
        <dbReference type="ARBA" id="ARBA00023054"/>
    </source>
</evidence>
<dbReference type="AlphaFoldDB" id="A0A3Q0EC60"/>
<keyword evidence="9" id="KW-0539">Nucleus</keyword>
<evidence type="ECO:0000256" key="7">
    <source>
        <dbReference type="ARBA" id="ARBA00023157"/>
    </source>
</evidence>
<evidence type="ECO:0000256" key="18">
    <source>
        <dbReference type="SAM" id="MobiDB-lite"/>
    </source>
</evidence>
<dbReference type="Proteomes" id="UP000189704">
    <property type="component" value="Unplaced"/>
</dbReference>
<organism evidence="21 22">
    <name type="scientific">Carlito syrichta</name>
    <name type="common">Philippine tarsier</name>
    <name type="synonym">Tarsius syrichta</name>
    <dbReference type="NCBI Taxonomy" id="1868482"/>
    <lineage>
        <taxon>Eukaryota</taxon>
        <taxon>Metazoa</taxon>
        <taxon>Chordata</taxon>
        <taxon>Craniata</taxon>
        <taxon>Vertebrata</taxon>
        <taxon>Euteleostomi</taxon>
        <taxon>Mammalia</taxon>
        <taxon>Eutheria</taxon>
        <taxon>Euarchontoglires</taxon>
        <taxon>Primates</taxon>
        <taxon>Haplorrhini</taxon>
        <taxon>Tarsiiformes</taxon>
        <taxon>Tarsiidae</taxon>
        <taxon>Carlito</taxon>
    </lineage>
</organism>
<feature type="region of interest" description="Disordered" evidence="18">
    <location>
        <begin position="169"/>
        <end position="233"/>
    </location>
</feature>
<comment type="function">
    <text evidence="13">Lamins are intermediate filament proteins that assemble into a filamentous meshwork, and which constitute the major components of the nuclear lamina, a fibrous layer on the nucleoplasmic side of the inner nuclear membrane. Lamins provide a framework for the nuclear envelope, bridging the nuclear envelope and chromatin, thereby playing an important role in nuclear assembly, chromatin organization, nuclear membrane and telomere dynamics. The structural integrity of the lamina is strictly controlled by the cell cycle, as seen by the disintegration and formation of the nuclear envelope in prophase and telophase, respectively.</text>
</comment>
<dbReference type="CTD" id="4001"/>
<accession>A0A3Q0EC60</accession>
<keyword evidence="21" id="KW-1185">Reference proteome</keyword>
<dbReference type="GO" id="GO:0007097">
    <property type="term" value="P:nuclear migration"/>
    <property type="evidence" value="ECO:0007669"/>
    <property type="project" value="TreeGrafter"/>
</dbReference>
<dbReference type="OrthoDB" id="102442at2759"/>
<feature type="compositionally biased region" description="Basic and acidic residues" evidence="18">
    <location>
        <begin position="211"/>
        <end position="220"/>
    </location>
</feature>
<dbReference type="GO" id="GO:0006998">
    <property type="term" value="P:nuclear envelope organization"/>
    <property type="evidence" value="ECO:0007669"/>
    <property type="project" value="TreeGrafter"/>
</dbReference>
<evidence type="ECO:0000256" key="1">
    <source>
        <dbReference type="ARBA" id="ARBA00022481"/>
    </source>
</evidence>
<dbReference type="PROSITE" id="PS00226">
    <property type="entry name" value="IF_ROD_1"/>
    <property type="match status" value="1"/>
</dbReference>
<dbReference type="Gene3D" id="2.60.40.1260">
    <property type="entry name" value="Lamin Tail domain"/>
    <property type="match status" value="1"/>
</dbReference>
<feature type="compositionally biased region" description="Low complexity" evidence="18">
    <location>
        <begin position="185"/>
        <end position="196"/>
    </location>
</feature>
<evidence type="ECO:0000256" key="10">
    <source>
        <dbReference type="ARBA" id="ARBA00023288"/>
    </source>
</evidence>
<dbReference type="InterPro" id="IPR018039">
    <property type="entry name" value="IF_conserved"/>
</dbReference>
<dbReference type="SUPFAM" id="SSF74853">
    <property type="entry name" value="Lamin A/C globular tail domain"/>
    <property type="match status" value="1"/>
</dbReference>
<dbReference type="InterPro" id="IPR036415">
    <property type="entry name" value="Lamin_tail_dom_sf"/>
</dbReference>
<feature type="compositionally biased region" description="Low complexity" evidence="18">
    <location>
        <begin position="564"/>
        <end position="583"/>
    </location>
</feature>
<keyword evidence="6 17" id="KW-0175">Coiled coil</keyword>
<keyword evidence="5" id="KW-0832">Ubl conjugation</keyword>
<feature type="coiled-coil region" evidence="17">
    <location>
        <begin position="253"/>
        <end position="544"/>
    </location>
</feature>
<dbReference type="InterPro" id="IPR001322">
    <property type="entry name" value="Lamin_tail_dom"/>
</dbReference>
<dbReference type="PANTHER" id="PTHR45721:SF3">
    <property type="entry name" value="LAMIN-B1"/>
    <property type="match status" value="1"/>
</dbReference>
<dbReference type="KEGG" id="csyr:103270322"/>
<evidence type="ECO:0000256" key="15">
    <source>
        <dbReference type="ARBA" id="ARBA00070350"/>
    </source>
</evidence>
<keyword evidence="3" id="KW-0597">Phosphoprotein</keyword>
<comment type="subcellular location">
    <subcellularLocation>
        <location evidence="12">Nucleus lamina</location>
    </subcellularLocation>
</comment>
<keyword evidence="2" id="KW-1017">Isopeptide bond</keyword>
<evidence type="ECO:0000256" key="3">
    <source>
        <dbReference type="ARBA" id="ARBA00022553"/>
    </source>
</evidence>
<dbReference type="GeneID" id="103270322"/>
<keyword evidence="7" id="KW-1015">Disulfide bond</keyword>
<feature type="compositionally biased region" description="Pro residues" evidence="18">
    <location>
        <begin position="197"/>
        <end position="210"/>
    </location>
</feature>
<dbReference type="FunFam" id="1.20.5.170:FF:000033">
    <property type="entry name" value="Lamin A/C"/>
    <property type="match status" value="1"/>
</dbReference>
<dbReference type="Pfam" id="PF00932">
    <property type="entry name" value="LTD"/>
    <property type="match status" value="1"/>
</dbReference>
<dbReference type="GO" id="GO:0005652">
    <property type="term" value="C:nuclear lamina"/>
    <property type="evidence" value="ECO:0007669"/>
    <property type="project" value="UniProtKB-SubCell"/>
</dbReference>
<evidence type="ECO:0000256" key="4">
    <source>
        <dbReference type="ARBA" id="ARBA00022754"/>
    </source>
</evidence>
<evidence type="ECO:0000259" key="19">
    <source>
        <dbReference type="PROSITE" id="PS51841"/>
    </source>
</evidence>
<evidence type="ECO:0000256" key="2">
    <source>
        <dbReference type="ARBA" id="ARBA00022499"/>
    </source>
</evidence>
<evidence type="ECO:0000256" key="11">
    <source>
        <dbReference type="ARBA" id="ARBA00023289"/>
    </source>
</evidence>
<comment type="similarity">
    <text evidence="16">Belongs to the intermediate filament family.</text>
</comment>
<name>A0A3Q0EC60_CARSF</name>
<feature type="domain" description="IF rod" evidence="20">
    <location>
        <begin position="1"/>
        <end position="562"/>
    </location>
</feature>
<evidence type="ECO:0000256" key="14">
    <source>
        <dbReference type="ARBA" id="ARBA00066065"/>
    </source>
</evidence>
<feature type="region of interest" description="Disordered" evidence="18">
    <location>
        <begin position="564"/>
        <end position="606"/>
    </location>
</feature>
<dbReference type="GO" id="GO:0090435">
    <property type="term" value="P:protein localization to nuclear envelope"/>
    <property type="evidence" value="ECO:0007669"/>
    <property type="project" value="TreeGrafter"/>
</dbReference>
<evidence type="ECO:0000313" key="21">
    <source>
        <dbReference type="Proteomes" id="UP000189704"/>
    </source>
</evidence>
<dbReference type="GO" id="GO:0005200">
    <property type="term" value="F:structural constituent of cytoskeleton"/>
    <property type="evidence" value="ECO:0007669"/>
    <property type="project" value="TreeGrafter"/>
</dbReference>
<feature type="region of interest" description="Disordered" evidence="18">
    <location>
        <begin position="741"/>
        <end position="760"/>
    </location>
</feature>
<protein>
    <recommendedName>
        <fullName evidence="15">Lamin-B1</fullName>
    </recommendedName>
</protein>
<sequence length="760" mass="85504">MTSIPTFPIHPISSSDFLFFRMKKVLKGKYFAHVKEVIPSMAEALKGIKMDKMDKNYSELWEKCLDRCIVANGEYFETASDILGASFESKKLSQLKCSPVQILMHLLLTKYDSGVRPYVQPSVNRIICEPFFDCTDPYMVRKQTDQEPPIGIGPAPEPQKRAARPLLAGGGHVTTLDRAGHVGERGAAARATSAPRGSPPARPSRPPPPTRRAEPPDRKQSAAGRTLGGGGDALQLQVTEREEVRGRELTGLKALYETELADARRALDDTARERAKLQIELGKCKAEHDQLLLNYAKKESDLNGAQIKLREYEAALNSKDAALATALGDKKSLEGDLEDLKDQIAQLEASLAAAKKQLADETLLKVDLENRCQSLTEDLEFRKNMYEEEINETRRKHETRLVEVDSGRQIEYEYKLAQALHEMREQHDAQVKLYKEELEQTYHAKLENARLSSEMNTSTVNSAREELMESRMRIESLSSQLSNLQKESRAHLERIQELEDLLAKERDNCRRMLSDKEREMAEIRDQMQQQLNDYEQLLDVKLALDMEISAYRKLLEGEEERLKLSPSPSSRVTVSRASSSRSVRTTRGKRKRVDVEESEASSSVSISHSASATGNICIEEIDVDGKFIRLKNTSEQDQPMGGWEMIRKIGETSVSYKYTSRYVLKAGQTVTIWAANAGVTASPPTDLIWKNQNSWGTGEDVKVILKNSQGEEVAQRSTVFKTTIPEEEEEEEEVAGVVVEEELSHQQGTPRESNRSCAIM</sequence>
<evidence type="ECO:0000256" key="5">
    <source>
        <dbReference type="ARBA" id="ARBA00022843"/>
    </source>
</evidence>
<evidence type="ECO:0000256" key="13">
    <source>
        <dbReference type="ARBA" id="ARBA00055600"/>
    </source>
</evidence>
<keyword evidence="8" id="KW-0325">Glycoprotein</keyword>
<dbReference type="Gene3D" id="1.20.5.170">
    <property type="match status" value="1"/>
</dbReference>
<reference evidence="22" key="1">
    <citation type="submission" date="2025-08" db="UniProtKB">
        <authorList>
            <consortium name="RefSeq"/>
        </authorList>
    </citation>
    <scope>IDENTIFICATION</scope>
</reference>
<dbReference type="SMART" id="SM01391">
    <property type="entry name" value="Filament"/>
    <property type="match status" value="1"/>
</dbReference>
<dbReference type="GO" id="GO:0031965">
    <property type="term" value="C:nuclear membrane"/>
    <property type="evidence" value="ECO:0007669"/>
    <property type="project" value="UniProtKB-ARBA"/>
</dbReference>
<evidence type="ECO:0000256" key="8">
    <source>
        <dbReference type="ARBA" id="ARBA00023180"/>
    </source>
</evidence>
<dbReference type="GO" id="GO:0051664">
    <property type="term" value="P:nuclear pore localization"/>
    <property type="evidence" value="ECO:0007669"/>
    <property type="project" value="TreeGrafter"/>
</dbReference>
<evidence type="ECO:0000313" key="22">
    <source>
        <dbReference type="RefSeq" id="XP_021573171.1"/>
    </source>
</evidence>
<keyword evidence="4 16" id="KW-0403">Intermediate filament</keyword>